<keyword evidence="6" id="KW-1185">Reference proteome</keyword>
<dbReference type="Pfam" id="PF03160">
    <property type="entry name" value="Calx-beta"/>
    <property type="match status" value="1"/>
</dbReference>
<feature type="non-terminal residue" evidence="5">
    <location>
        <position position="78"/>
    </location>
</feature>
<dbReference type="PANTHER" id="PTHR46682">
    <property type="entry name" value="ADHESION G-PROTEIN COUPLED RECEPTOR V1"/>
    <property type="match status" value="1"/>
</dbReference>
<organism evidence="5 6">
    <name type="scientific">Amphritea pacifica</name>
    <dbReference type="NCBI Taxonomy" id="2811233"/>
    <lineage>
        <taxon>Bacteria</taxon>
        <taxon>Pseudomonadati</taxon>
        <taxon>Pseudomonadota</taxon>
        <taxon>Gammaproteobacteria</taxon>
        <taxon>Oceanospirillales</taxon>
        <taxon>Oceanospirillaceae</taxon>
        <taxon>Amphritea</taxon>
    </lineage>
</organism>
<feature type="domain" description="Calx-beta" evidence="4">
    <location>
        <begin position="1"/>
        <end position="76"/>
    </location>
</feature>
<proteinExistence type="predicted"/>
<evidence type="ECO:0000313" key="6">
    <source>
        <dbReference type="Proteomes" id="UP000760472"/>
    </source>
</evidence>
<evidence type="ECO:0000256" key="3">
    <source>
        <dbReference type="ARBA" id="ARBA00022837"/>
    </source>
</evidence>
<dbReference type="InterPro" id="IPR038081">
    <property type="entry name" value="CalX-like_sf"/>
</dbReference>
<protein>
    <recommendedName>
        <fullName evidence="4">Calx-beta domain-containing protein</fullName>
    </recommendedName>
</protein>
<name>A0ABS2WEZ5_9GAMM</name>
<dbReference type="RefSeq" id="WP_205214616.1">
    <property type="nucleotide sequence ID" value="NZ_JAFFZP010000248.1"/>
</dbReference>
<dbReference type="InterPro" id="IPR026919">
    <property type="entry name" value="ADGRV1"/>
</dbReference>
<dbReference type="SUPFAM" id="SSF141072">
    <property type="entry name" value="CalX-like"/>
    <property type="match status" value="1"/>
</dbReference>
<evidence type="ECO:0000259" key="4">
    <source>
        <dbReference type="Pfam" id="PF03160"/>
    </source>
</evidence>
<gene>
    <name evidence="5" type="ORF">JW498_22105</name>
</gene>
<dbReference type="EMBL" id="JAFFZP010000248">
    <property type="protein sequence ID" value="MBN0990037.1"/>
    <property type="molecule type" value="Genomic_DNA"/>
</dbReference>
<feature type="non-terminal residue" evidence="5">
    <location>
        <position position="1"/>
    </location>
</feature>
<keyword evidence="3" id="KW-0106">Calcium</keyword>
<dbReference type="Gene3D" id="2.60.40.2030">
    <property type="match status" value="1"/>
</dbReference>
<evidence type="ECO:0000256" key="2">
    <source>
        <dbReference type="ARBA" id="ARBA00022737"/>
    </source>
</evidence>
<accession>A0ABS2WEZ5</accession>
<sequence length="78" mass="7907">MTFTVTRTGDAAADQTVDFATSIGAGDSAEAADFIANSGTLTFAAGVTSQTFTVQTTQDAVFEGDETFSVNLSNATNG</sequence>
<keyword evidence="2" id="KW-0677">Repeat</keyword>
<keyword evidence="1" id="KW-0732">Signal</keyword>
<reference evidence="5 6" key="1">
    <citation type="submission" date="2021-02" db="EMBL/GenBank/DDBJ databases">
        <title>A novel species of genus Amphritea isolated from a fishpond in China.</title>
        <authorList>
            <person name="Lu H."/>
        </authorList>
    </citation>
    <scope>NUCLEOTIDE SEQUENCE [LARGE SCALE GENOMIC DNA]</scope>
    <source>
        <strain evidence="5 6">RP18W</strain>
    </source>
</reference>
<evidence type="ECO:0000256" key="1">
    <source>
        <dbReference type="ARBA" id="ARBA00022729"/>
    </source>
</evidence>
<evidence type="ECO:0000313" key="5">
    <source>
        <dbReference type="EMBL" id="MBN0990037.1"/>
    </source>
</evidence>
<comment type="caution">
    <text evidence="5">The sequence shown here is derived from an EMBL/GenBank/DDBJ whole genome shotgun (WGS) entry which is preliminary data.</text>
</comment>
<dbReference type="Proteomes" id="UP000760472">
    <property type="component" value="Unassembled WGS sequence"/>
</dbReference>
<dbReference type="PANTHER" id="PTHR46682:SF1">
    <property type="entry name" value="ADHESION G-PROTEIN COUPLED RECEPTOR V1"/>
    <property type="match status" value="1"/>
</dbReference>
<dbReference type="InterPro" id="IPR003644">
    <property type="entry name" value="Calx_beta"/>
</dbReference>